<dbReference type="Pfam" id="PF22429">
    <property type="entry name" value="HutF_N"/>
    <property type="match status" value="1"/>
</dbReference>
<dbReference type="Gene3D" id="2.30.40.10">
    <property type="entry name" value="Urease, subunit C, domain 1"/>
    <property type="match status" value="1"/>
</dbReference>
<evidence type="ECO:0000256" key="3">
    <source>
        <dbReference type="ARBA" id="ARBA00022801"/>
    </source>
</evidence>
<evidence type="ECO:0000259" key="5">
    <source>
        <dbReference type="Pfam" id="PF01979"/>
    </source>
</evidence>
<dbReference type="PANTHER" id="PTHR11271">
    <property type="entry name" value="GUANINE DEAMINASE"/>
    <property type="match status" value="1"/>
</dbReference>
<keyword evidence="2" id="KW-0479">Metal-binding</keyword>
<reference evidence="7 8" key="1">
    <citation type="submission" date="2017-11" db="EMBL/GenBank/DDBJ databases">
        <title>Sphingomonas oleivorans sp. nov., isolated from oil-contaminated soil.</title>
        <authorList>
            <person name="Wang L."/>
            <person name="Chen L."/>
        </authorList>
    </citation>
    <scope>NUCLEOTIDE SEQUENCE [LARGE SCALE GENOMIC DNA]</scope>
    <source>
        <strain evidence="7 8">K101</strain>
    </source>
</reference>
<evidence type="ECO:0000259" key="6">
    <source>
        <dbReference type="Pfam" id="PF22429"/>
    </source>
</evidence>
<dbReference type="NCBIfam" id="TIGR02022">
    <property type="entry name" value="hutF"/>
    <property type="match status" value="1"/>
</dbReference>
<dbReference type="InterPro" id="IPR055156">
    <property type="entry name" value="HutF-like_N"/>
</dbReference>
<feature type="domain" description="Formimidoylglutamate deiminase N-terminal" evidence="6">
    <location>
        <begin position="14"/>
        <end position="49"/>
    </location>
</feature>
<evidence type="ECO:0000313" key="7">
    <source>
        <dbReference type="EMBL" id="PTD19343.1"/>
    </source>
</evidence>
<keyword evidence="3" id="KW-0378">Hydrolase</keyword>
<gene>
    <name evidence="7" type="ORF">CV103_13360</name>
</gene>
<evidence type="ECO:0000256" key="2">
    <source>
        <dbReference type="ARBA" id="ARBA00022723"/>
    </source>
</evidence>
<comment type="cofactor">
    <cofactor evidence="1">
        <name>Zn(2+)</name>
        <dbReference type="ChEBI" id="CHEBI:29105"/>
    </cofactor>
</comment>
<dbReference type="Pfam" id="PF01979">
    <property type="entry name" value="Amidohydro_1"/>
    <property type="match status" value="1"/>
</dbReference>
<dbReference type="Proteomes" id="UP000241206">
    <property type="component" value="Unassembled WGS sequence"/>
</dbReference>
<dbReference type="InterPro" id="IPR006680">
    <property type="entry name" value="Amidohydro-rel"/>
</dbReference>
<dbReference type="SUPFAM" id="SSF51556">
    <property type="entry name" value="Metallo-dependent hydrolases"/>
    <property type="match status" value="1"/>
</dbReference>
<evidence type="ECO:0000256" key="1">
    <source>
        <dbReference type="ARBA" id="ARBA00001947"/>
    </source>
</evidence>
<dbReference type="RefSeq" id="WP_107395206.1">
    <property type="nucleotide sequence ID" value="NZ_PHHF01000054.1"/>
</dbReference>
<dbReference type="GO" id="GO:0005829">
    <property type="term" value="C:cytosol"/>
    <property type="evidence" value="ECO:0007669"/>
    <property type="project" value="TreeGrafter"/>
</dbReference>
<dbReference type="InterPro" id="IPR032466">
    <property type="entry name" value="Metal_Hydrolase"/>
</dbReference>
<keyword evidence="4" id="KW-0862">Zinc</keyword>
<dbReference type="InterPro" id="IPR011059">
    <property type="entry name" value="Metal-dep_hydrolase_composite"/>
</dbReference>
<organism evidence="7 8">
    <name type="scientific">Edaphosphingomonas fennica</name>
    <dbReference type="NCBI Taxonomy" id="114404"/>
    <lineage>
        <taxon>Bacteria</taxon>
        <taxon>Pseudomonadati</taxon>
        <taxon>Pseudomonadota</taxon>
        <taxon>Alphaproteobacteria</taxon>
        <taxon>Sphingomonadales</taxon>
        <taxon>Rhizorhabdaceae</taxon>
        <taxon>Edaphosphingomonas</taxon>
    </lineage>
</organism>
<accession>A0A2T4HU55</accession>
<dbReference type="NCBIfam" id="NF006684">
    <property type="entry name" value="PRK09229.1-5"/>
    <property type="match status" value="1"/>
</dbReference>
<evidence type="ECO:0000256" key="4">
    <source>
        <dbReference type="ARBA" id="ARBA00022833"/>
    </source>
</evidence>
<name>A0A2T4HU55_9SPHN</name>
<keyword evidence="8" id="KW-1185">Reference proteome</keyword>
<dbReference type="NCBIfam" id="NF006681">
    <property type="entry name" value="PRK09229.1-2"/>
    <property type="match status" value="1"/>
</dbReference>
<dbReference type="EMBL" id="PHHF01000054">
    <property type="protein sequence ID" value="PTD19343.1"/>
    <property type="molecule type" value="Genomic_DNA"/>
</dbReference>
<dbReference type="NCBIfam" id="NF006683">
    <property type="entry name" value="PRK09229.1-4"/>
    <property type="match status" value="1"/>
</dbReference>
<proteinExistence type="predicted"/>
<dbReference type="GO" id="GO:0019239">
    <property type="term" value="F:deaminase activity"/>
    <property type="evidence" value="ECO:0007669"/>
    <property type="project" value="TreeGrafter"/>
</dbReference>
<comment type="caution">
    <text evidence="7">The sequence shown here is derived from an EMBL/GenBank/DDBJ whole genome shotgun (WGS) entry which is preliminary data.</text>
</comment>
<feature type="domain" description="Amidohydrolase-related" evidence="5">
    <location>
        <begin position="54"/>
        <end position="431"/>
    </location>
</feature>
<protein>
    <submittedName>
        <fullName evidence="7">Formimidoylglutamate deiminase</fullName>
    </submittedName>
</protein>
<dbReference type="InterPro" id="IPR010252">
    <property type="entry name" value="HutF"/>
</dbReference>
<dbReference type="PANTHER" id="PTHR11271:SF48">
    <property type="entry name" value="AMIDOHYDROLASE-RELATED DOMAIN-CONTAINING PROTEIN"/>
    <property type="match status" value="1"/>
</dbReference>
<sequence length="457" mass="48414">MERESDLNFTHFASLLLPDGWARDVRVGVSGGRIARLERGVAAEAGDARIAIGLPGMANLHSHAFQRAMAGLTGLRGPGSDSFWTWREWMYRFVGRLTPDEVEAIAALAYVEMIEAGYTRVGEFHYLHHDIGGRTFADPAEMAARIAAASETAGIGLTLLPVFYAQGGFGGAPAGPGQARFLSTVDSYAGLIEASRRALAPIADAVTGIAPHSLRAVTPDALTAILPLAEGGPIHIHIAEQVREVEDCLAWSGRRPVEWLFDHAPVDDRWCLVHATHMTAAETGRLAASGAVAGLCPVTEADLGDGLFPAIDYREAGGCWGVGTDSNVRIDLADELRLLEYGQRLHHRARNVLAGENRSVGRCLFEEALLGGARATGAVAGLREGGPADWLAIDPAHPAMIGRADDAVLDSFIFAGGRDAIAGVWRGGRQVVAEGVHHARAAVTARYAAVLGRLLAA</sequence>
<dbReference type="GO" id="GO:0046872">
    <property type="term" value="F:metal ion binding"/>
    <property type="evidence" value="ECO:0007669"/>
    <property type="project" value="UniProtKB-KW"/>
</dbReference>
<dbReference type="AlphaFoldDB" id="A0A2T4HU55"/>
<dbReference type="InterPro" id="IPR051607">
    <property type="entry name" value="Metallo-dep_hydrolases"/>
</dbReference>
<dbReference type="Gene3D" id="3.20.20.140">
    <property type="entry name" value="Metal-dependent hydrolases"/>
    <property type="match status" value="1"/>
</dbReference>
<evidence type="ECO:0000313" key="8">
    <source>
        <dbReference type="Proteomes" id="UP000241206"/>
    </source>
</evidence>